<feature type="domain" description="EF-hand" evidence="15">
    <location>
        <begin position="1423"/>
        <end position="1458"/>
    </location>
</feature>
<dbReference type="SUPFAM" id="SSF47473">
    <property type="entry name" value="EF-hand"/>
    <property type="match status" value="1"/>
</dbReference>
<comment type="similarity">
    <text evidence="2">Belongs to the potassium channel family. Plant (TC 1.A.1.4) subfamily.</text>
</comment>
<dbReference type="SUPFAM" id="SSF51206">
    <property type="entry name" value="cAMP-binding domain-like"/>
    <property type="match status" value="2"/>
</dbReference>
<evidence type="ECO:0000256" key="9">
    <source>
        <dbReference type="ARBA" id="ARBA00023065"/>
    </source>
</evidence>
<dbReference type="Gene3D" id="1.10.238.10">
    <property type="entry name" value="EF-hand"/>
    <property type="match status" value="1"/>
</dbReference>
<feature type="transmembrane region" description="Helical" evidence="13">
    <location>
        <begin position="591"/>
        <end position="616"/>
    </location>
</feature>
<feature type="domain" description="Cyclic nucleotide-binding" evidence="14">
    <location>
        <begin position="2122"/>
        <end position="2227"/>
    </location>
</feature>
<evidence type="ECO:0000256" key="12">
    <source>
        <dbReference type="SAM" id="MobiDB-lite"/>
    </source>
</evidence>
<dbReference type="PANTHER" id="PTHR45743">
    <property type="entry name" value="POTASSIUM CHANNEL AKT1"/>
    <property type="match status" value="1"/>
</dbReference>
<feature type="region of interest" description="Disordered" evidence="12">
    <location>
        <begin position="1509"/>
        <end position="1614"/>
    </location>
</feature>
<reference evidence="16 17" key="1">
    <citation type="journal article" date="2015" name="Genome Biol. Evol.">
        <title>Comparative Genomics of a Bacterivorous Green Alga Reveals Evolutionary Causalities and Consequences of Phago-Mixotrophic Mode of Nutrition.</title>
        <authorList>
            <person name="Burns J.A."/>
            <person name="Paasch A."/>
            <person name="Narechania A."/>
            <person name="Kim E."/>
        </authorList>
    </citation>
    <scope>NUCLEOTIDE SEQUENCE [LARGE SCALE GENOMIC DNA]</scope>
    <source>
        <strain evidence="16 17">PLY_AMNH</strain>
    </source>
</reference>
<protein>
    <recommendedName>
        <fullName evidence="18">Calmodulin</fullName>
    </recommendedName>
</protein>
<feature type="transmembrane region" description="Helical" evidence="13">
    <location>
        <begin position="1854"/>
        <end position="1876"/>
    </location>
</feature>
<dbReference type="InterPro" id="IPR002110">
    <property type="entry name" value="Ankyrin_rpt"/>
</dbReference>
<feature type="repeat" description="ANK" evidence="11">
    <location>
        <begin position="2438"/>
        <end position="2460"/>
    </location>
</feature>
<proteinExistence type="inferred from homology"/>
<dbReference type="Gene3D" id="1.25.40.20">
    <property type="entry name" value="Ankyrin repeat-containing domain"/>
    <property type="match status" value="6"/>
</dbReference>
<feature type="repeat" description="ANK" evidence="11">
    <location>
        <begin position="2340"/>
        <end position="2373"/>
    </location>
</feature>
<feature type="repeat" description="ANK" evidence="11">
    <location>
        <begin position="853"/>
        <end position="885"/>
    </location>
</feature>
<dbReference type="GO" id="GO:0005509">
    <property type="term" value="F:calcium ion binding"/>
    <property type="evidence" value="ECO:0007669"/>
    <property type="project" value="InterPro"/>
</dbReference>
<evidence type="ECO:0000313" key="16">
    <source>
        <dbReference type="EMBL" id="KAK3277418.1"/>
    </source>
</evidence>
<keyword evidence="8 13" id="KW-1133">Transmembrane helix</keyword>
<feature type="transmembrane region" description="Helical" evidence="13">
    <location>
        <begin position="1811"/>
        <end position="1833"/>
    </location>
</feature>
<feature type="transmembrane region" description="Helical" evidence="13">
    <location>
        <begin position="502"/>
        <end position="524"/>
    </location>
</feature>
<evidence type="ECO:0000256" key="5">
    <source>
        <dbReference type="ARBA" id="ARBA00022826"/>
    </source>
</evidence>
<gene>
    <name evidence="16" type="ORF">CYMTET_14572</name>
</gene>
<dbReference type="CDD" id="cd00051">
    <property type="entry name" value="EFh"/>
    <property type="match status" value="1"/>
</dbReference>
<keyword evidence="3" id="KW-0813">Transport</keyword>
<dbReference type="Pfam" id="PF00027">
    <property type="entry name" value="cNMP_binding"/>
    <property type="match status" value="1"/>
</dbReference>
<evidence type="ECO:0000256" key="1">
    <source>
        <dbReference type="ARBA" id="ARBA00004141"/>
    </source>
</evidence>
<feature type="region of interest" description="Disordered" evidence="12">
    <location>
        <begin position="1"/>
        <end position="39"/>
    </location>
</feature>
<dbReference type="PROSITE" id="PS50042">
    <property type="entry name" value="CNMP_BINDING_3"/>
    <property type="match status" value="2"/>
</dbReference>
<feature type="region of interest" description="Disordered" evidence="12">
    <location>
        <begin position="1240"/>
        <end position="1300"/>
    </location>
</feature>
<comment type="caution">
    <text evidence="16">The sequence shown here is derived from an EMBL/GenBank/DDBJ whole genome shotgun (WGS) entry which is preliminary data.</text>
</comment>
<dbReference type="GO" id="GO:0034702">
    <property type="term" value="C:monoatomic ion channel complex"/>
    <property type="evidence" value="ECO:0007669"/>
    <property type="project" value="UniProtKB-KW"/>
</dbReference>
<keyword evidence="7" id="KW-0407">Ion channel</keyword>
<dbReference type="Proteomes" id="UP001190700">
    <property type="component" value="Unassembled WGS sequence"/>
</dbReference>
<feature type="transmembrane region" description="Helical" evidence="13">
    <location>
        <begin position="1896"/>
        <end position="1913"/>
    </location>
</feature>
<feature type="repeat" description="ANK" evidence="11">
    <location>
        <begin position="2537"/>
        <end position="2570"/>
    </location>
</feature>
<dbReference type="SMART" id="SM00100">
    <property type="entry name" value="cNMP"/>
    <property type="match status" value="2"/>
</dbReference>
<evidence type="ECO:0000256" key="6">
    <source>
        <dbReference type="ARBA" id="ARBA00022837"/>
    </source>
</evidence>
<dbReference type="GO" id="GO:0005249">
    <property type="term" value="F:voltage-gated potassium channel activity"/>
    <property type="evidence" value="ECO:0007669"/>
    <property type="project" value="InterPro"/>
</dbReference>
<dbReference type="PROSITE" id="PS50088">
    <property type="entry name" value="ANK_REPEAT"/>
    <property type="match status" value="8"/>
</dbReference>
<feature type="compositionally biased region" description="Basic and acidic residues" evidence="12">
    <location>
        <begin position="1519"/>
        <end position="1536"/>
    </location>
</feature>
<evidence type="ECO:0000259" key="15">
    <source>
        <dbReference type="PROSITE" id="PS50222"/>
    </source>
</evidence>
<dbReference type="SMART" id="SM00248">
    <property type="entry name" value="ANK"/>
    <property type="match status" value="15"/>
</dbReference>
<keyword evidence="17" id="KW-1185">Reference proteome</keyword>
<keyword evidence="11" id="KW-0040">ANK repeat</keyword>
<dbReference type="CDD" id="cd00038">
    <property type="entry name" value="CAP_ED"/>
    <property type="match status" value="2"/>
</dbReference>
<dbReference type="InterPro" id="IPR011992">
    <property type="entry name" value="EF-hand-dom_pair"/>
</dbReference>
<keyword evidence="5" id="KW-0633">Potassium transport</keyword>
<evidence type="ECO:0000256" key="7">
    <source>
        <dbReference type="ARBA" id="ARBA00022882"/>
    </source>
</evidence>
<keyword evidence="5" id="KW-0631">Potassium channel</keyword>
<organism evidence="16 17">
    <name type="scientific">Cymbomonas tetramitiformis</name>
    <dbReference type="NCBI Taxonomy" id="36881"/>
    <lineage>
        <taxon>Eukaryota</taxon>
        <taxon>Viridiplantae</taxon>
        <taxon>Chlorophyta</taxon>
        <taxon>Pyramimonadophyceae</taxon>
        <taxon>Pyramimonadales</taxon>
        <taxon>Pyramimonadaceae</taxon>
        <taxon>Cymbomonas</taxon>
    </lineage>
</organism>
<dbReference type="Pfam" id="PF13499">
    <property type="entry name" value="EF-hand_7"/>
    <property type="match status" value="1"/>
</dbReference>
<keyword evidence="4 13" id="KW-0812">Transmembrane</keyword>
<dbReference type="SUPFAM" id="SSF48403">
    <property type="entry name" value="Ankyrin repeat"/>
    <property type="match status" value="2"/>
</dbReference>
<dbReference type="InterPro" id="IPR002048">
    <property type="entry name" value="EF_hand_dom"/>
</dbReference>
<dbReference type="SUPFAM" id="SSF81324">
    <property type="entry name" value="Voltage-gated potassium channels"/>
    <property type="match status" value="2"/>
</dbReference>
<feature type="repeat" description="ANK" evidence="11">
    <location>
        <begin position="983"/>
        <end position="1015"/>
    </location>
</feature>
<feature type="domain" description="Cyclic nucleotide-binding" evidence="14">
    <location>
        <begin position="693"/>
        <end position="814"/>
    </location>
</feature>
<evidence type="ECO:0000256" key="8">
    <source>
        <dbReference type="ARBA" id="ARBA00022989"/>
    </source>
</evidence>
<evidence type="ECO:0000256" key="3">
    <source>
        <dbReference type="ARBA" id="ARBA00022448"/>
    </source>
</evidence>
<dbReference type="InterPro" id="IPR018490">
    <property type="entry name" value="cNMP-bd_dom_sf"/>
</dbReference>
<dbReference type="PANTHER" id="PTHR45743:SF2">
    <property type="entry name" value="POTASSIUM CHANNEL AKT1"/>
    <property type="match status" value="1"/>
</dbReference>
<dbReference type="InterPro" id="IPR000595">
    <property type="entry name" value="cNMP-bd_dom"/>
</dbReference>
<keyword evidence="6" id="KW-0106">Calcium</keyword>
<evidence type="ECO:0000313" key="17">
    <source>
        <dbReference type="Proteomes" id="UP001190700"/>
    </source>
</evidence>
<feature type="repeat" description="ANK" evidence="11">
    <location>
        <begin position="1080"/>
        <end position="1113"/>
    </location>
</feature>
<feature type="domain" description="EF-hand" evidence="15">
    <location>
        <begin position="1712"/>
        <end position="1741"/>
    </location>
</feature>
<dbReference type="Pfam" id="PF00520">
    <property type="entry name" value="Ion_trans"/>
    <property type="match status" value="1"/>
</dbReference>
<keyword evidence="10 13" id="KW-0472">Membrane</keyword>
<feature type="transmembrane region" description="Helical" evidence="13">
    <location>
        <begin position="1934"/>
        <end position="1954"/>
    </location>
</feature>
<evidence type="ECO:0000256" key="4">
    <source>
        <dbReference type="ARBA" id="ARBA00022692"/>
    </source>
</evidence>
<evidence type="ECO:0000256" key="13">
    <source>
        <dbReference type="SAM" id="Phobius"/>
    </source>
</evidence>
<dbReference type="InterPro" id="IPR005821">
    <property type="entry name" value="Ion_trans_dom"/>
</dbReference>
<feature type="compositionally biased region" description="Acidic residues" evidence="12">
    <location>
        <begin position="1537"/>
        <end position="1549"/>
    </location>
</feature>
<dbReference type="PROSITE" id="PS50222">
    <property type="entry name" value="EF_HAND_2"/>
    <property type="match status" value="3"/>
</dbReference>
<evidence type="ECO:0008006" key="18">
    <source>
        <dbReference type="Google" id="ProtNLM"/>
    </source>
</evidence>
<feature type="region of interest" description="Disordered" evidence="12">
    <location>
        <begin position="191"/>
        <end position="213"/>
    </location>
</feature>
<dbReference type="Gene3D" id="1.10.287.630">
    <property type="entry name" value="Helix hairpin bin"/>
    <property type="match status" value="1"/>
</dbReference>
<dbReference type="PROSITE" id="PS00018">
    <property type="entry name" value="EF_HAND_1"/>
    <property type="match status" value="2"/>
</dbReference>
<dbReference type="InterPro" id="IPR045319">
    <property type="entry name" value="KAT/AKT"/>
</dbReference>
<accession>A0AAE0GGA9</accession>
<keyword evidence="9" id="KW-0406">Ion transport</keyword>
<dbReference type="Gene3D" id="1.10.287.70">
    <property type="match status" value="2"/>
</dbReference>
<dbReference type="InterPro" id="IPR018247">
    <property type="entry name" value="EF_Hand_1_Ca_BS"/>
</dbReference>
<sequence>MASVLGPSTPSTQRLHPRRDPLDSGYAGELPSSQDATAGLSLEPALNDERTACAGNFHVLTQSESTPMNPIRPAEEQILPAKPPELVDDASEWKPLKRHVTSAEDSARPLMPELSSTSLASLASVTTRLDYSNQKSVVLEESNRRTAPLKTTFLEGLQSMDDDTAHGPGLPDQQSAIQKFLQDSSVELQEINGKSSKGADMKSNKGNLTGRTTSDEADFMVSIAPGDMMAVRHRDSLIRTSQDLPSLFTGSAPATTVALSKGQKSPQFMAIPESPHTPMAKINEKTGKRSILVTRTPKQKRKAKKKKKVRFQLYTVQKTSFFGGPFVQDVCIPLLADLFFKVYILCLVYEMWAFPYRPALGRLPEEGLASGLFWVDLIEDVYILLYNIGIIAHEYFIKHKSNLGVEGEQYMNEQAESFHINFRRSGRLTQFQIVTHQVFVLHGRCLFWDFCASVCMHAGYGLVVNKYALWFLMLPRIYRPLKLWSFVREQEMSLDVDIRKLAVLKFSMLLFGAVHWVGCFLYWLSRIRNFDEDPLHASMVGQFQENSSTGFDANEPEQQPFAYLYIIFRGLSALSSTGYEQGNPRNLEEMLAGIGLLLVSLLLEAYVLGTLFQYLVKKDPDVEAFQKRMQRLEEYCANRNLNTDLTDRLDQYFKFQYSKRSISGNIMKSLPISLQIKVCRWQYADSLARNRALFRTCNEQFLSLLTVNMVEVYLMPSEIHVKQGDMSRSISFVTHGSLECSLNGVVLRTVRADSDDATIVGDVAFLMGIPEPYTYAARENSDCTVLVFSKEAYEELMVNYPEQNDILVTHLLARFGLDKMGAEQSMKNVDDEDEYFIELRDSIKMALVRRNSDALAAMTYAASEGDVDTVRVLLKRGLPVNSGDYDARTTLHLACAEGNLRVVQLLVEEGADVNMQDRWGNTPMYDAIKNKHGQILETLHNSGGRLISSNNAGMLCSAAAEGDLEAMATLINNGVDANSGDYDDRTALHLAASEGMLMVVQFLLNNGALVNVKDRWGSTPLQDAVLGGHELVAKLLFQQGGVLMLEDEAGTICSAAAEGAIDRILVLTDCGLDINAADYDGRTALHLACSEGQVLSVFHMVQQPMTDVDVMDRWGSTPMDDALRSGRMETALLVQAAGGKIGPKSTVDSMKPLIEYDVSMRIVRQRINLLESQVKKGLYYPDMLDEDVKMMYNRKVVFNIINDLEDINIAIDMVDQYLSGLHKAMSESTQLMFKIMGVKKHHDKREEEEEEDRAKKSDGATAGEGDNHEAAEDHHSPGRAEQAGEPPPSPSAVDFKKDPRRDKLAMQMIPKINRAMLQLSISTDSLFRLFTLQQQTMANFPDLELKGILLELLSTGLGMNPKATQAAKLEKDMRKHAIELSIPISDRFPFVHLILSTYFRTLLERHVKEATSEEEDLAAHVLQSLKTVADAFKLFDFDGNGLIESQEAYAAWKAVRHECGTQIALLLGCNELAEGELPECMDFHQFTMRYLKIMENDFEVEIFTYEGVDEESEASSEADVGRDLAAEPSDDVRYNSDDDDNDEEEELVDAETLQKTLQKGKGSEQPCDDDQRMRRKRMLSKDSVGSLPSYATSDDTRQDIEQEEADQLSPTAARASRDSISLPEFSAMSFLDLFNFGIIRRYSFVTVLRDWLNGTSVNRHRYEEMREAKEVEHLEHQEIFRKIDLDGSGWVDIYELEAVFKEMYPGEDGSQKTLFSMMDKDHDQRVSYKEFCRAFEDRNKHKLLHEGFEKLLGEGWNQTQTDLPSGTHWMVISQQAPIKRIWDNFIFCCMLYYMFEVPLRIAFSTLETFGWTYFAVCQTLDSMLILDVALCFFTAYKNKKSVTVVDMHRIRRHYFGGEFPMHLLCAVPLDMFALGSTYGMLSQRADEDVDFSNRDWIPYTLIGWLRINKLFVLPRILKRRKSAKSGSSVAAGMYRLLPTLMSISHILACVWWYIGDKIDVGLGSKWIDYFEGFGTRDIRAHGSIPEQYMLSIYWITTSLSTSGLIGDMQPKNWAEMLFTCVVMGVQLTFFKYVLGEISNLVMEQDAELVKTRQTVMQMKNFIEVRELPEELSSEISAFMSTDNSKKHVEGEADEDIFDLLSHSLQVDVARHSTRALLENLTMFKTCSTNFLDGISVMLRENTILPEVHIFRVNEVTREMYIIISGCVELTTTPPGEDVEVVDSIVQEGQVFGEVGFLFGMRQTTNARTTSGINTVLLTLQKADFTQLTKLYPEEEEMITKAVLNQWEESYTGKSSAGGGGGTSDAASSTGSDNISIESKTTATVDPGELSSVKKVLANAKAKKLQEKTVAMVEAASKNEIVEVERILSAGDVTVNEGDYDRRTALHLAASEGHMKMVMMLVSKFEADVNVKDNFGGTPAADALRHKRIDVLNYLVSKNAKLDLADPAAEICQAAADGDLDQLRRLVHTGLDVNCCDYDSRTALHLAASNGHLPCVQYLLELKAIDVNPEDRKGGTPLEDAVRHDHKEVQKLLGDKGGTFGSNTDVAAQLCEAAAKNDLDSLKTMYNSNVNLNITDYDNRSAIHLAASNGNVEVMSWLLQQKGIDVNPVDRYGFTPLEDAYRHDHKVMILMLEMEGGVRAGHPSLSDKILEMLKGRDNVKVKQQKQRVEESALKSPEIQLIQKCGTWKKVLNDLVSPLFEQLTLMLTMMGQLMDMHMVKKQNWGQLEETKRSRVLELGNELTTIWRDLCGQSHKSSHKAAREKGKAFFIGELLKNKLVALHCPKLQELNKATTELMSDMFHAIRQITKLASKNDCCFENFYSKHAQRSGHTLRLNWCSHKIEKVTAVLALSVDTSEDET</sequence>
<dbReference type="PROSITE" id="PS50297">
    <property type="entry name" value="ANK_REP_REGION"/>
    <property type="match status" value="5"/>
</dbReference>
<dbReference type="InterPro" id="IPR014710">
    <property type="entry name" value="RmlC-like_jellyroll"/>
</dbReference>
<dbReference type="EMBL" id="LGRX02006117">
    <property type="protein sequence ID" value="KAK3277418.1"/>
    <property type="molecule type" value="Genomic_DNA"/>
</dbReference>
<dbReference type="SMART" id="SM00054">
    <property type="entry name" value="EFh"/>
    <property type="match status" value="3"/>
</dbReference>
<dbReference type="Gene3D" id="2.60.120.10">
    <property type="entry name" value="Jelly Rolls"/>
    <property type="match status" value="2"/>
</dbReference>
<evidence type="ECO:0000256" key="10">
    <source>
        <dbReference type="ARBA" id="ARBA00023136"/>
    </source>
</evidence>
<comment type="subcellular location">
    <subcellularLocation>
        <location evidence="1">Membrane</location>
        <topology evidence="1">Multi-pass membrane protein</topology>
    </subcellularLocation>
</comment>
<feature type="compositionally biased region" description="Polar residues" evidence="12">
    <location>
        <begin position="2272"/>
        <end position="2282"/>
    </location>
</feature>
<evidence type="ECO:0000256" key="2">
    <source>
        <dbReference type="ARBA" id="ARBA00007929"/>
    </source>
</evidence>
<name>A0AAE0GGA9_9CHLO</name>
<evidence type="ECO:0000256" key="11">
    <source>
        <dbReference type="PROSITE-ProRule" id="PRU00023"/>
    </source>
</evidence>
<evidence type="ECO:0000259" key="14">
    <source>
        <dbReference type="PROSITE" id="PS50042"/>
    </source>
</evidence>
<keyword evidence="5" id="KW-0630">Potassium</keyword>
<dbReference type="Pfam" id="PF12796">
    <property type="entry name" value="Ank_2"/>
    <property type="match status" value="5"/>
</dbReference>
<feature type="compositionally biased region" description="Polar residues" evidence="12">
    <location>
        <begin position="1"/>
        <end position="14"/>
    </location>
</feature>
<feature type="region of interest" description="Disordered" evidence="12">
    <location>
        <begin position="2251"/>
        <end position="2282"/>
    </location>
</feature>
<feature type="domain" description="EF-hand" evidence="15">
    <location>
        <begin position="1671"/>
        <end position="1706"/>
    </location>
</feature>
<feature type="repeat" description="ANK" evidence="11">
    <location>
        <begin position="886"/>
        <end position="918"/>
    </location>
</feature>
<feature type="compositionally biased region" description="Basic and acidic residues" evidence="12">
    <location>
        <begin position="1265"/>
        <end position="1278"/>
    </location>
</feature>
<dbReference type="InterPro" id="IPR036770">
    <property type="entry name" value="Ankyrin_rpt-contain_sf"/>
</dbReference>
<feature type="repeat" description="ANK" evidence="11">
    <location>
        <begin position="1016"/>
        <end position="1048"/>
    </location>
</feature>
<keyword evidence="7" id="KW-0851">Voltage-gated channel</keyword>